<dbReference type="EMBL" id="LJQM01000203">
    <property type="protein sequence ID" value="KPX41855.1"/>
    <property type="molecule type" value="Genomic_DNA"/>
</dbReference>
<dbReference type="GO" id="GO:0006351">
    <property type="term" value="P:DNA-templated transcription"/>
    <property type="evidence" value="ECO:0007669"/>
    <property type="project" value="TreeGrafter"/>
</dbReference>
<evidence type="ECO:0000256" key="4">
    <source>
        <dbReference type="ARBA" id="ARBA00023163"/>
    </source>
</evidence>
<comment type="similarity">
    <text evidence="1">Belongs to the LysR transcriptional regulatory family.</text>
</comment>
<name>A0A0N8RM56_9PSED</name>
<dbReference type="PANTHER" id="PTHR30537">
    <property type="entry name" value="HTH-TYPE TRANSCRIPTIONAL REGULATOR"/>
    <property type="match status" value="1"/>
</dbReference>
<dbReference type="Gene3D" id="1.10.10.10">
    <property type="entry name" value="Winged helix-like DNA-binding domain superfamily/Winged helix DNA-binding domain"/>
    <property type="match status" value="1"/>
</dbReference>
<evidence type="ECO:0000256" key="1">
    <source>
        <dbReference type="ARBA" id="ARBA00009437"/>
    </source>
</evidence>
<evidence type="ECO:0000256" key="2">
    <source>
        <dbReference type="ARBA" id="ARBA00023015"/>
    </source>
</evidence>
<dbReference type="AlphaFoldDB" id="A0A0N8RM56"/>
<dbReference type="Pfam" id="PF03466">
    <property type="entry name" value="LysR_substrate"/>
    <property type="match status" value="1"/>
</dbReference>
<sequence length="314" mass="35433">MMVSYRMTERIPPLYALRAFEVAARSCSFTRAAQELSLTQSAISRHIRTLEETLGCRLFERKGPRLWLSDEGRRLSSQLKIGFRIIEDACQPFRGQGANLRLKSPSTLTMRWLLHALESFKQSTPALPVQLSSVWMDFDSVDFYSEPFDCAILLGNGNFGAEVETCKLFDEWLIPICSADTLGKQPWGPERLQAAELIHPSSDRRDWRRWLNRMDLAGQVTLSKGKVFDTLDQGITAAVRGHGVSIGDLFLVADDINEGQVFLPFDSAVGTGDAYYLVWLQDSFKRQRVMELRDHLLTCLPDISGITVELLTAP</sequence>
<dbReference type="SUPFAM" id="SSF53850">
    <property type="entry name" value="Periplasmic binding protein-like II"/>
    <property type="match status" value="1"/>
</dbReference>
<dbReference type="PATRIC" id="fig|251654.3.peg.4819"/>
<organism evidence="6 7">
    <name type="scientific">Pseudomonas syringae pv. helianthi</name>
    <dbReference type="NCBI Taxonomy" id="251654"/>
    <lineage>
        <taxon>Bacteria</taxon>
        <taxon>Pseudomonadati</taxon>
        <taxon>Pseudomonadota</taxon>
        <taxon>Gammaproteobacteria</taxon>
        <taxon>Pseudomonadales</taxon>
        <taxon>Pseudomonadaceae</taxon>
        <taxon>Pseudomonas</taxon>
    </lineage>
</organism>
<keyword evidence="3" id="KW-0238">DNA-binding</keyword>
<evidence type="ECO:0000313" key="7">
    <source>
        <dbReference type="Proteomes" id="UP000050557"/>
    </source>
</evidence>
<dbReference type="GO" id="GO:0043565">
    <property type="term" value="F:sequence-specific DNA binding"/>
    <property type="evidence" value="ECO:0007669"/>
    <property type="project" value="TreeGrafter"/>
</dbReference>
<gene>
    <name evidence="6" type="ORF">ALO68_05483</name>
</gene>
<dbReference type="Proteomes" id="UP000050557">
    <property type="component" value="Unassembled WGS sequence"/>
</dbReference>
<reference evidence="6 7" key="1">
    <citation type="submission" date="2015-09" db="EMBL/GenBank/DDBJ databases">
        <title>Genome announcement of multiple Pseudomonas syringae strains.</title>
        <authorList>
            <person name="Thakur S."/>
            <person name="Wang P.W."/>
            <person name="Gong Y."/>
            <person name="Weir B.S."/>
            <person name="Guttman D.S."/>
        </authorList>
    </citation>
    <scope>NUCLEOTIDE SEQUENCE [LARGE SCALE GENOMIC DNA]</scope>
    <source>
        <strain evidence="6 7">ICMP4531</strain>
    </source>
</reference>
<dbReference type="Gene3D" id="3.40.190.10">
    <property type="entry name" value="Periplasmic binding protein-like II"/>
    <property type="match status" value="2"/>
</dbReference>
<dbReference type="InterPro" id="IPR005119">
    <property type="entry name" value="LysR_subst-bd"/>
</dbReference>
<dbReference type="PRINTS" id="PR00039">
    <property type="entry name" value="HTHLYSR"/>
</dbReference>
<comment type="caution">
    <text evidence="6">The sequence shown here is derived from an EMBL/GenBank/DDBJ whole genome shotgun (WGS) entry which is preliminary data.</text>
</comment>
<keyword evidence="2" id="KW-0805">Transcription regulation</keyword>
<dbReference type="PANTHER" id="PTHR30537:SF26">
    <property type="entry name" value="GLYCINE CLEAVAGE SYSTEM TRANSCRIPTIONAL ACTIVATOR"/>
    <property type="match status" value="1"/>
</dbReference>
<dbReference type="InterPro" id="IPR000847">
    <property type="entry name" value="LysR_HTH_N"/>
</dbReference>
<dbReference type="SUPFAM" id="SSF46785">
    <property type="entry name" value="Winged helix' DNA-binding domain"/>
    <property type="match status" value="1"/>
</dbReference>
<dbReference type="Pfam" id="PF00126">
    <property type="entry name" value="HTH_1"/>
    <property type="match status" value="1"/>
</dbReference>
<dbReference type="PROSITE" id="PS50931">
    <property type="entry name" value="HTH_LYSR"/>
    <property type="match status" value="1"/>
</dbReference>
<dbReference type="InterPro" id="IPR036388">
    <property type="entry name" value="WH-like_DNA-bd_sf"/>
</dbReference>
<accession>A0A0N8RM56</accession>
<evidence type="ECO:0000313" key="6">
    <source>
        <dbReference type="EMBL" id="KPX41855.1"/>
    </source>
</evidence>
<proteinExistence type="inferred from homology"/>
<keyword evidence="4" id="KW-0804">Transcription</keyword>
<feature type="domain" description="HTH lysR-type" evidence="5">
    <location>
        <begin position="12"/>
        <end position="69"/>
    </location>
</feature>
<dbReference type="GO" id="GO:0003700">
    <property type="term" value="F:DNA-binding transcription factor activity"/>
    <property type="evidence" value="ECO:0007669"/>
    <property type="project" value="InterPro"/>
</dbReference>
<dbReference type="InterPro" id="IPR036390">
    <property type="entry name" value="WH_DNA-bd_sf"/>
</dbReference>
<evidence type="ECO:0000259" key="5">
    <source>
        <dbReference type="PROSITE" id="PS50931"/>
    </source>
</evidence>
<protein>
    <submittedName>
        <fullName evidence="6">LysR family transcriptional regulator</fullName>
    </submittedName>
</protein>
<dbReference type="InterPro" id="IPR058163">
    <property type="entry name" value="LysR-type_TF_proteobact-type"/>
</dbReference>
<evidence type="ECO:0000256" key="3">
    <source>
        <dbReference type="ARBA" id="ARBA00023125"/>
    </source>
</evidence>